<dbReference type="Gene3D" id="3.80.10.10">
    <property type="entry name" value="Ribonuclease Inhibitor"/>
    <property type="match status" value="1"/>
</dbReference>
<dbReference type="STRING" id="180498.A0A067KRQ5"/>
<evidence type="ECO:0000313" key="3">
    <source>
        <dbReference type="Proteomes" id="UP000027138"/>
    </source>
</evidence>
<evidence type="ECO:0000259" key="1">
    <source>
        <dbReference type="PROSITE" id="PS50181"/>
    </source>
</evidence>
<dbReference type="Pfam" id="PF13516">
    <property type="entry name" value="LRR_6"/>
    <property type="match status" value="1"/>
</dbReference>
<dbReference type="InterPro" id="IPR032675">
    <property type="entry name" value="LRR_dom_sf"/>
</dbReference>
<dbReference type="OrthoDB" id="2095648at2759"/>
<dbReference type="SUPFAM" id="SSF52047">
    <property type="entry name" value="RNI-like"/>
    <property type="match status" value="1"/>
</dbReference>
<protein>
    <recommendedName>
        <fullName evidence="1">F-box domain-containing protein</fullName>
    </recommendedName>
</protein>
<proteinExistence type="predicted"/>
<gene>
    <name evidence="2" type="ORF">JCGZ_09258</name>
</gene>
<organism evidence="2 3">
    <name type="scientific">Jatropha curcas</name>
    <name type="common">Barbados nut</name>
    <dbReference type="NCBI Taxonomy" id="180498"/>
    <lineage>
        <taxon>Eukaryota</taxon>
        <taxon>Viridiplantae</taxon>
        <taxon>Streptophyta</taxon>
        <taxon>Embryophyta</taxon>
        <taxon>Tracheophyta</taxon>
        <taxon>Spermatophyta</taxon>
        <taxon>Magnoliopsida</taxon>
        <taxon>eudicotyledons</taxon>
        <taxon>Gunneridae</taxon>
        <taxon>Pentapetalae</taxon>
        <taxon>rosids</taxon>
        <taxon>fabids</taxon>
        <taxon>Malpighiales</taxon>
        <taxon>Euphorbiaceae</taxon>
        <taxon>Crotonoideae</taxon>
        <taxon>Jatropheae</taxon>
        <taxon>Jatropha</taxon>
    </lineage>
</organism>
<reference evidence="2 3" key="1">
    <citation type="journal article" date="2014" name="PLoS ONE">
        <title>Global Analysis of Gene Expression Profiles in Physic Nut (Jatropha curcas L.) Seedlings Exposed to Salt Stress.</title>
        <authorList>
            <person name="Zhang L."/>
            <person name="Zhang C."/>
            <person name="Wu P."/>
            <person name="Chen Y."/>
            <person name="Li M."/>
            <person name="Jiang H."/>
            <person name="Wu G."/>
        </authorList>
    </citation>
    <scope>NUCLEOTIDE SEQUENCE [LARGE SCALE GENOMIC DNA]</scope>
    <source>
        <strain evidence="3">cv. GZQX0401</strain>
        <tissue evidence="2">Young leaves</tissue>
    </source>
</reference>
<keyword evidence="3" id="KW-1185">Reference proteome</keyword>
<dbReference type="InterPro" id="IPR001611">
    <property type="entry name" value="Leu-rich_rpt"/>
</dbReference>
<dbReference type="InterPro" id="IPR006553">
    <property type="entry name" value="Leu-rich_rpt_Cys-con_subtyp"/>
</dbReference>
<dbReference type="PROSITE" id="PS50181">
    <property type="entry name" value="FBOX"/>
    <property type="match status" value="1"/>
</dbReference>
<name>A0A067KRQ5_JATCU</name>
<dbReference type="InterPro" id="IPR001810">
    <property type="entry name" value="F-box_dom"/>
</dbReference>
<dbReference type="PANTHER" id="PTHR38926:SF2">
    <property type="entry name" value="F-BOX_LRR-REPEAT PROTEIN 21-RELATED"/>
    <property type="match status" value="1"/>
</dbReference>
<dbReference type="SMART" id="SM00256">
    <property type="entry name" value="FBOX"/>
    <property type="match status" value="1"/>
</dbReference>
<evidence type="ECO:0000313" key="2">
    <source>
        <dbReference type="EMBL" id="KDP34970.1"/>
    </source>
</evidence>
<dbReference type="Gene3D" id="1.20.1280.50">
    <property type="match status" value="1"/>
</dbReference>
<dbReference type="AlphaFoldDB" id="A0A067KRQ5"/>
<dbReference type="EMBL" id="KK914502">
    <property type="protein sequence ID" value="KDP34970.1"/>
    <property type="molecule type" value="Genomic_DNA"/>
</dbReference>
<feature type="domain" description="F-box" evidence="1">
    <location>
        <begin position="15"/>
        <end position="62"/>
    </location>
</feature>
<accession>A0A067KRQ5</accession>
<dbReference type="Pfam" id="PF12937">
    <property type="entry name" value="F-box-like"/>
    <property type="match status" value="1"/>
</dbReference>
<dbReference type="PANTHER" id="PTHR38926">
    <property type="entry name" value="F-BOX DOMAIN CONTAINING PROTEIN, EXPRESSED"/>
    <property type="match status" value="1"/>
</dbReference>
<dbReference type="CDD" id="cd22164">
    <property type="entry name" value="F-box_AtSKIP19-like"/>
    <property type="match status" value="1"/>
</dbReference>
<dbReference type="Proteomes" id="UP000027138">
    <property type="component" value="Unassembled WGS sequence"/>
</dbReference>
<sequence length="293" mass="33824">MDSLLQPSSPPQQPYRDWVELPRDVTAMILSRLDTEEILNTARLVCSTWHSVCNDPSMWRSIDMRGFDGYCEELDYDIEKMCKYAVDRSCGGLIDINIEYFATDDLLSYIADREAVRKFPLLEELAILSCSSEKALEVVGHCCPLLRSLKVNDRAHKDFHTECNLEALIIAENFPHLHHLQILGNRLTNEGLQAILNGCPHLESLDLRKCFNIRTVGDLGKRCAEQIKDLRWPYDPTPISDDYPFSESSDEEDYDASIFSSLSWSDGPYGGDHYDFYDDFDDYEDYFDSRYDY</sequence>
<dbReference type="SMART" id="SM00367">
    <property type="entry name" value="LRR_CC"/>
    <property type="match status" value="2"/>
</dbReference>